<dbReference type="SMART" id="SM00062">
    <property type="entry name" value="PBPb"/>
    <property type="match status" value="1"/>
</dbReference>
<gene>
    <name evidence="5" type="ORF">SAMN05216262_12413</name>
</gene>
<dbReference type="STRING" id="641665.GCA_002104455_02103"/>
<feature type="transmembrane region" description="Helical" evidence="3">
    <location>
        <begin position="20"/>
        <end position="42"/>
    </location>
</feature>
<dbReference type="InterPro" id="IPR001638">
    <property type="entry name" value="Solute-binding_3/MltF_N"/>
</dbReference>
<comment type="similarity">
    <text evidence="1">Belongs to the bacterial solute-binding protein 3 family.</text>
</comment>
<dbReference type="PANTHER" id="PTHR35936">
    <property type="entry name" value="MEMBRANE-BOUND LYTIC MUREIN TRANSGLYCOSYLASE F"/>
    <property type="match status" value="1"/>
</dbReference>
<feature type="domain" description="Solute-binding protein family 3/N-terminal" evidence="4">
    <location>
        <begin position="53"/>
        <end position="271"/>
    </location>
</feature>
<dbReference type="Pfam" id="PF00497">
    <property type="entry name" value="SBP_bac_3"/>
    <property type="match status" value="1"/>
</dbReference>
<sequence length="281" mass="31671">MIEYPSQVIANHQQSKQWQLWRQILIVLLLILMIYSGAAQALSTADSKARLSQVVLATGTHYSPFIDSRLPNGGWSSAIVKAVFQQLNITLTIKPLPWSRVLASTEMNHVDGAFPYISTEQRHNDFYYSEPINYVPIKIIAQQNVKATTVSDLKVYTFCLPYGFSSAQDFLAIVTDKNTTHAPTTRDCLDKVLSGWADVVLVNQYNSILQNKQYQSLKVLPMSVAQEPLHFIVAKSHPDAHNLIRLFNQGLQSIKQNQVLDSINQAYLRLLASKEKSMAKH</sequence>
<dbReference type="RefSeq" id="WP_085286045.1">
    <property type="nucleotide sequence ID" value="NZ_FOBI01000024.1"/>
</dbReference>
<name>A0A1H7TEI3_9GAMM</name>
<dbReference type="Proteomes" id="UP000199297">
    <property type="component" value="Unassembled WGS sequence"/>
</dbReference>
<dbReference type="PANTHER" id="PTHR35936:SF35">
    <property type="entry name" value="L-CYSTINE-BINDING PROTEIN TCYJ"/>
    <property type="match status" value="1"/>
</dbReference>
<dbReference type="Gene3D" id="3.40.190.10">
    <property type="entry name" value="Periplasmic binding protein-like II"/>
    <property type="match status" value="2"/>
</dbReference>
<evidence type="ECO:0000313" key="5">
    <source>
        <dbReference type="EMBL" id="SEL82257.1"/>
    </source>
</evidence>
<organism evidence="5 6">
    <name type="scientific">Colwellia chukchiensis</name>
    <dbReference type="NCBI Taxonomy" id="641665"/>
    <lineage>
        <taxon>Bacteria</taxon>
        <taxon>Pseudomonadati</taxon>
        <taxon>Pseudomonadota</taxon>
        <taxon>Gammaproteobacteria</taxon>
        <taxon>Alteromonadales</taxon>
        <taxon>Colwelliaceae</taxon>
        <taxon>Colwellia</taxon>
    </lineage>
</organism>
<keyword evidence="3" id="KW-1133">Transmembrane helix</keyword>
<reference evidence="6" key="1">
    <citation type="submission" date="2016-10" db="EMBL/GenBank/DDBJ databases">
        <authorList>
            <person name="Varghese N."/>
            <person name="Submissions S."/>
        </authorList>
    </citation>
    <scope>NUCLEOTIDE SEQUENCE [LARGE SCALE GENOMIC DNA]</scope>
    <source>
        <strain evidence="6">CGMCC 1.9127</strain>
    </source>
</reference>
<evidence type="ECO:0000313" key="6">
    <source>
        <dbReference type="Proteomes" id="UP000199297"/>
    </source>
</evidence>
<evidence type="ECO:0000256" key="1">
    <source>
        <dbReference type="ARBA" id="ARBA00010333"/>
    </source>
</evidence>
<dbReference type="AlphaFoldDB" id="A0A1H7TEI3"/>
<keyword evidence="3" id="KW-0812">Transmembrane</keyword>
<evidence type="ECO:0000259" key="4">
    <source>
        <dbReference type="SMART" id="SM00062"/>
    </source>
</evidence>
<dbReference type="EMBL" id="FOBI01000024">
    <property type="protein sequence ID" value="SEL82257.1"/>
    <property type="molecule type" value="Genomic_DNA"/>
</dbReference>
<evidence type="ECO:0000256" key="2">
    <source>
        <dbReference type="ARBA" id="ARBA00022729"/>
    </source>
</evidence>
<keyword evidence="6" id="KW-1185">Reference proteome</keyword>
<proteinExistence type="inferred from homology"/>
<accession>A0A1H7TEI3</accession>
<evidence type="ECO:0000256" key="3">
    <source>
        <dbReference type="SAM" id="Phobius"/>
    </source>
</evidence>
<protein>
    <submittedName>
        <fullName evidence="5">Amino acid ABC transporter substrate-binding protein, PAAT family</fullName>
    </submittedName>
</protein>
<keyword evidence="2" id="KW-0732">Signal</keyword>
<dbReference type="OrthoDB" id="5296159at2"/>
<keyword evidence="3" id="KW-0472">Membrane</keyword>
<dbReference type="SUPFAM" id="SSF53850">
    <property type="entry name" value="Periplasmic binding protein-like II"/>
    <property type="match status" value="1"/>
</dbReference>